<sequence length="765" mass="87388">MKLTAPDYPRSFLFKCLNSNYEPVAIWGAVELIRQREKPNVEELSRFLNSPFSVIQEAGLVQLAEQGPGQLISGLIRLFREAEGQLKYQAAYCLAMVPNDFSKNLLAKWFDQVLTSSGSTRIELEAAAISYLEVSPQHLDLLLAKLGEMGADLIRGSVLFGQALPYCQKPEQFGLLMDFYFRLRDHFADLETIDRLVKVLGQRELKDWLVGSLSLGYDVKSVYRQCCKLLGWDPGIQEEALWTKLEQAGIRFDAIHPIAPSRPDLMLSGLKSWLVLLLEGSEDQRALWLVEAFERNLGHMSATIPKILEIELELLLSLPLIALSDRSINRWLQRPGEHLSEIAAYYHSALLTEEHQAAILALFFPQAPDWKPESMWITQAQSPVGIESPKGEVLWSFFKGELLGYPVPWPSLFPNPGYRKYLAEGLTQIYLANLDRFIEADDHLSIDYALQLFQLRPSLEALAKLVEHFNYLQQYHADLLYQTLELMPQKAMINRLADLYQPGEYDLARLIAFLAHAFEEPVPAGVEVDLIHPNQRPGLKKPVRLTCPECRHSYQYFADVIYVDEGTLQRSGRLGPNSVWSPRTFTCKKCGHPLPLILDEGQLEELTLQSKVDRLLRLNSALPGLGQRIVLVDFPRHHGKAYNPDQFAELIESLTFNQATDPDELRQLWIKEARMLKSLSRYHEALMCLSKLDPPEPKEELEWHFLQGLCYYKLGQYPASRPHLDQVLGWYSPGQTDQPFLEEARSFLKSMSENKNRFVVIEGKK</sequence>
<proteinExistence type="predicted"/>
<reference evidence="1 2" key="1">
    <citation type="journal article" date="2016" name="Nat. Commun.">
        <title>Thousands of microbial genomes shed light on interconnected biogeochemical processes in an aquifer system.</title>
        <authorList>
            <person name="Anantharaman K."/>
            <person name="Brown C.T."/>
            <person name="Hug L.A."/>
            <person name="Sharon I."/>
            <person name="Castelle C.J."/>
            <person name="Probst A.J."/>
            <person name="Thomas B.C."/>
            <person name="Singh A."/>
            <person name="Wilkins M.J."/>
            <person name="Karaoz U."/>
            <person name="Brodie E.L."/>
            <person name="Williams K.H."/>
            <person name="Hubbard S.S."/>
            <person name="Banfield J.F."/>
        </authorList>
    </citation>
    <scope>NUCLEOTIDE SEQUENCE [LARGE SCALE GENOMIC DNA]</scope>
</reference>
<name>A0A1F6G9P6_9PROT</name>
<evidence type="ECO:0000313" key="2">
    <source>
        <dbReference type="Proteomes" id="UP000178449"/>
    </source>
</evidence>
<dbReference type="Proteomes" id="UP000178449">
    <property type="component" value="Unassembled WGS sequence"/>
</dbReference>
<dbReference type="Gene3D" id="1.25.40.10">
    <property type="entry name" value="Tetratricopeptide repeat domain"/>
    <property type="match status" value="1"/>
</dbReference>
<accession>A0A1F6G9P6</accession>
<dbReference type="STRING" id="1817772.A2527_12910"/>
<dbReference type="AlphaFoldDB" id="A0A1F6G9P6"/>
<gene>
    <name evidence="1" type="ORF">A2527_12910</name>
</gene>
<dbReference type="EMBL" id="MFNE01000033">
    <property type="protein sequence ID" value="OGG94841.1"/>
    <property type="molecule type" value="Genomic_DNA"/>
</dbReference>
<evidence type="ECO:0000313" key="1">
    <source>
        <dbReference type="EMBL" id="OGG94841.1"/>
    </source>
</evidence>
<organism evidence="1 2">
    <name type="scientific">Candidatus Lambdaproteobacteria bacterium RIFOXYD2_FULL_50_16</name>
    <dbReference type="NCBI Taxonomy" id="1817772"/>
    <lineage>
        <taxon>Bacteria</taxon>
        <taxon>Pseudomonadati</taxon>
        <taxon>Pseudomonadota</taxon>
        <taxon>Candidatus Lambdaproteobacteria</taxon>
    </lineage>
</organism>
<dbReference type="SUPFAM" id="SSF48452">
    <property type="entry name" value="TPR-like"/>
    <property type="match status" value="1"/>
</dbReference>
<protein>
    <submittedName>
        <fullName evidence="1">Uncharacterized protein</fullName>
    </submittedName>
</protein>
<dbReference type="InterPro" id="IPR011990">
    <property type="entry name" value="TPR-like_helical_dom_sf"/>
</dbReference>
<comment type="caution">
    <text evidence="1">The sequence shown here is derived from an EMBL/GenBank/DDBJ whole genome shotgun (WGS) entry which is preliminary data.</text>
</comment>